<comment type="caution">
    <text evidence="2">The sequence shown here is derived from an EMBL/GenBank/DDBJ whole genome shotgun (WGS) entry which is preliminary data.</text>
</comment>
<dbReference type="InterPro" id="IPR042100">
    <property type="entry name" value="Bug_dom1"/>
</dbReference>
<dbReference type="RefSeq" id="WP_266123395.1">
    <property type="nucleotide sequence ID" value="NZ_JAJHNU010000004.1"/>
</dbReference>
<evidence type="ECO:0000313" key="3">
    <source>
        <dbReference type="Proteomes" id="UP001168613"/>
    </source>
</evidence>
<dbReference type="PIRSF" id="PIRSF017082">
    <property type="entry name" value="YflP"/>
    <property type="match status" value="1"/>
</dbReference>
<dbReference type="CDD" id="cd07012">
    <property type="entry name" value="PBP2_Bug_TTT"/>
    <property type="match status" value="1"/>
</dbReference>
<organism evidence="2 3">
    <name type="scientific">Alcaligenes endophyticus</name>
    <dbReference type="NCBI Taxonomy" id="1929088"/>
    <lineage>
        <taxon>Bacteria</taxon>
        <taxon>Pseudomonadati</taxon>
        <taxon>Pseudomonadota</taxon>
        <taxon>Betaproteobacteria</taxon>
        <taxon>Burkholderiales</taxon>
        <taxon>Alcaligenaceae</taxon>
        <taxon>Alcaligenes</taxon>
    </lineage>
</organism>
<dbReference type="PANTHER" id="PTHR42928">
    <property type="entry name" value="TRICARBOXYLATE-BINDING PROTEIN"/>
    <property type="match status" value="1"/>
</dbReference>
<sequence length="337" mass="36197">MSNDNKKTSLQRTFYSTTAMGLLGLLLTTPISMAAQYPDRPINLIVPYTAGGDADMAARIVSKELGSVVGQPIVVQNKGGAGGQIGSVYVHKADPDGYTLLLGRVGSQAILPALLKKKQYEWDDFTVLGILDINPMVCVVNADSPHTTLKGLLEHMKANPNVLSYSTTGSATSLNLAAQTLFASAGLPKDIATEIPYKGGGEATAAVLANDVAFSCNNLASLLGNITAGRLRALVTTSPERLKELPDVQTAQEVGHPKLQDVNGWSAIYGPKNMSPELVTYWEKQLQYLPTQESWRTAVERAGAIPRMVTGAKAEDFIKAQYEFYLNLGQTLQLEID</sequence>
<accession>A0ABT8EM53</accession>
<dbReference type="PANTHER" id="PTHR42928:SF5">
    <property type="entry name" value="BLR1237 PROTEIN"/>
    <property type="match status" value="1"/>
</dbReference>
<dbReference type="Gene3D" id="3.40.190.150">
    <property type="entry name" value="Bordetella uptake gene, domain 1"/>
    <property type="match status" value="1"/>
</dbReference>
<dbReference type="EMBL" id="JAJHNU010000004">
    <property type="protein sequence ID" value="MDN4122384.1"/>
    <property type="molecule type" value="Genomic_DNA"/>
</dbReference>
<evidence type="ECO:0000256" key="1">
    <source>
        <dbReference type="ARBA" id="ARBA00006987"/>
    </source>
</evidence>
<dbReference type="Gene3D" id="3.40.190.10">
    <property type="entry name" value="Periplasmic binding protein-like II"/>
    <property type="match status" value="1"/>
</dbReference>
<proteinExistence type="inferred from homology"/>
<protein>
    <submittedName>
        <fullName evidence="2">Tripartite tricarboxylate transporter substrate binding protein</fullName>
    </submittedName>
</protein>
<name>A0ABT8EM53_9BURK</name>
<comment type="similarity">
    <text evidence="1">Belongs to the UPF0065 (bug) family.</text>
</comment>
<dbReference type="Pfam" id="PF03401">
    <property type="entry name" value="TctC"/>
    <property type="match status" value="1"/>
</dbReference>
<dbReference type="SUPFAM" id="SSF53850">
    <property type="entry name" value="Periplasmic binding protein-like II"/>
    <property type="match status" value="1"/>
</dbReference>
<keyword evidence="3" id="KW-1185">Reference proteome</keyword>
<evidence type="ECO:0000313" key="2">
    <source>
        <dbReference type="EMBL" id="MDN4122384.1"/>
    </source>
</evidence>
<dbReference type="Proteomes" id="UP001168613">
    <property type="component" value="Unassembled WGS sequence"/>
</dbReference>
<gene>
    <name evidence="2" type="ORF">LMS43_13905</name>
</gene>
<dbReference type="InterPro" id="IPR005064">
    <property type="entry name" value="BUG"/>
</dbReference>
<reference evidence="2" key="1">
    <citation type="submission" date="2021-11" db="EMBL/GenBank/DDBJ databases">
        <title>Draft genome sequence of Alcaligenes endophyticus type strain CCUG 75668T.</title>
        <authorList>
            <person name="Salva-Serra F."/>
            <person name="Duran R.E."/>
            <person name="Seeger M."/>
            <person name="Moore E.R.B."/>
            <person name="Jaen-Luchoro D."/>
        </authorList>
    </citation>
    <scope>NUCLEOTIDE SEQUENCE</scope>
    <source>
        <strain evidence="2">CCUG 75668</strain>
    </source>
</reference>